<dbReference type="AlphaFoldDB" id="A0A0E9XIL5"/>
<dbReference type="EMBL" id="GBXM01006892">
    <property type="protein sequence ID" value="JAI01686.1"/>
    <property type="molecule type" value="Transcribed_RNA"/>
</dbReference>
<organism evidence="2">
    <name type="scientific">Anguilla anguilla</name>
    <name type="common">European freshwater eel</name>
    <name type="synonym">Muraena anguilla</name>
    <dbReference type="NCBI Taxonomy" id="7936"/>
    <lineage>
        <taxon>Eukaryota</taxon>
        <taxon>Metazoa</taxon>
        <taxon>Chordata</taxon>
        <taxon>Craniata</taxon>
        <taxon>Vertebrata</taxon>
        <taxon>Euteleostomi</taxon>
        <taxon>Actinopterygii</taxon>
        <taxon>Neopterygii</taxon>
        <taxon>Teleostei</taxon>
        <taxon>Anguilliformes</taxon>
        <taxon>Anguillidae</taxon>
        <taxon>Anguilla</taxon>
    </lineage>
</organism>
<reference evidence="2" key="1">
    <citation type="submission" date="2014-11" db="EMBL/GenBank/DDBJ databases">
        <authorList>
            <person name="Amaro Gonzalez C."/>
        </authorList>
    </citation>
    <scope>NUCLEOTIDE SEQUENCE</scope>
</reference>
<sequence length="54" mass="6298">MEPWSGVHIVQYTTLNLSMVHYKRYVLIHGLPVLSGHLSYSLLWYMVCFAIICI</sequence>
<keyword evidence="1" id="KW-0472">Membrane</keyword>
<evidence type="ECO:0000256" key="1">
    <source>
        <dbReference type="SAM" id="Phobius"/>
    </source>
</evidence>
<reference evidence="2" key="2">
    <citation type="journal article" date="2015" name="Fish Shellfish Immunol.">
        <title>Early steps in the European eel (Anguilla anguilla)-Vibrio vulnificus interaction in the gills: Role of the RtxA13 toxin.</title>
        <authorList>
            <person name="Callol A."/>
            <person name="Pajuelo D."/>
            <person name="Ebbesson L."/>
            <person name="Teles M."/>
            <person name="MacKenzie S."/>
            <person name="Amaro C."/>
        </authorList>
    </citation>
    <scope>NUCLEOTIDE SEQUENCE</scope>
</reference>
<protein>
    <submittedName>
        <fullName evidence="2">Uncharacterized protein</fullName>
    </submittedName>
</protein>
<proteinExistence type="predicted"/>
<keyword evidence="1" id="KW-0812">Transmembrane</keyword>
<keyword evidence="1" id="KW-1133">Transmembrane helix</keyword>
<evidence type="ECO:0000313" key="2">
    <source>
        <dbReference type="EMBL" id="JAI01686.1"/>
    </source>
</evidence>
<name>A0A0E9XIL5_ANGAN</name>
<feature type="transmembrane region" description="Helical" evidence="1">
    <location>
        <begin position="26"/>
        <end position="52"/>
    </location>
</feature>
<accession>A0A0E9XIL5</accession>